<dbReference type="Proteomes" id="UP001140096">
    <property type="component" value="Unassembled WGS sequence"/>
</dbReference>
<protein>
    <submittedName>
        <fullName evidence="1">Uncharacterized protein</fullName>
    </submittedName>
</protein>
<accession>A0ACC1L5T9</accession>
<evidence type="ECO:0000313" key="2">
    <source>
        <dbReference type="Proteomes" id="UP001140096"/>
    </source>
</evidence>
<sequence>MELVSERQAQRKAFRQSLQAGITPTLPNDVKVEIGGDRTLDTVPIVIDDSSEGGESGEDDSGD</sequence>
<evidence type="ECO:0000313" key="1">
    <source>
        <dbReference type="EMBL" id="KAJ2801403.1"/>
    </source>
</evidence>
<gene>
    <name evidence="1" type="ORF">H4S07_004948</name>
</gene>
<comment type="caution">
    <text evidence="1">The sequence shown here is derived from an EMBL/GenBank/DDBJ whole genome shotgun (WGS) entry which is preliminary data.</text>
</comment>
<keyword evidence="2" id="KW-1185">Reference proteome</keyword>
<proteinExistence type="predicted"/>
<dbReference type="EMBL" id="JANBUP010002201">
    <property type="protein sequence ID" value="KAJ2801403.1"/>
    <property type="molecule type" value="Genomic_DNA"/>
</dbReference>
<name>A0ACC1L5T9_9FUNG</name>
<organism evidence="1 2">
    <name type="scientific">Coemansia furcata</name>
    <dbReference type="NCBI Taxonomy" id="417177"/>
    <lineage>
        <taxon>Eukaryota</taxon>
        <taxon>Fungi</taxon>
        <taxon>Fungi incertae sedis</taxon>
        <taxon>Zoopagomycota</taxon>
        <taxon>Kickxellomycotina</taxon>
        <taxon>Kickxellomycetes</taxon>
        <taxon>Kickxellales</taxon>
        <taxon>Kickxellaceae</taxon>
        <taxon>Coemansia</taxon>
    </lineage>
</organism>
<reference evidence="1" key="1">
    <citation type="submission" date="2022-07" db="EMBL/GenBank/DDBJ databases">
        <title>Phylogenomic reconstructions and comparative analyses of Kickxellomycotina fungi.</title>
        <authorList>
            <person name="Reynolds N.K."/>
            <person name="Stajich J.E."/>
            <person name="Barry K."/>
            <person name="Grigoriev I.V."/>
            <person name="Crous P."/>
            <person name="Smith M.E."/>
        </authorList>
    </citation>
    <scope>NUCLEOTIDE SEQUENCE</scope>
    <source>
        <strain evidence="1">CBS 102833</strain>
    </source>
</reference>